<dbReference type="EMBL" id="BJCE01000332">
    <property type="protein sequence ID" value="GCL39852.1"/>
    <property type="molecule type" value="Genomic_DNA"/>
</dbReference>
<dbReference type="Proteomes" id="UP000300142">
    <property type="component" value="Unassembled WGS sequence"/>
</dbReference>
<proteinExistence type="predicted"/>
<evidence type="ECO:0000313" key="1">
    <source>
        <dbReference type="EMBL" id="GCL39852.1"/>
    </source>
</evidence>
<name>A0A480A5Q6_9CYAN</name>
<organism evidence="1 2">
    <name type="scientific">Sphaerospermopsis reniformis</name>
    <dbReference type="NCBI Taxonomy" id="531300"/>
    <lineage>
        <taxon>Bacteria</taxon>
        <taxon>Bacillati</taxon>
        <taxon>Cyanobacteriota</taxon>
        <taxon>Cyanophyceae</taxon>
        <taxon>Nostocales</taxon>
        <taxon>Aphanizomenonaceae</taxon>
        <taxon>Sphaerospermopsis</taxon>
    </lineage>
</organism>
<dbReference type="AlphaFoldDB" id="A0A480A5Q6"/>
<evidence type="ECO:0000313" key="2">
    <source>
        <dbReference type="Proteomes" id="UP000300142"/>
    </source>
</evidence>
<gene>
    <name evidence="1" type="ORF">SR1949_49830</name>
</gene>
<keyword evidence="2" id="KW-1185">Reference proteome</keyword>
<reference evidence="2" key="1">
    <citation type="submission" date="2019-02" db="EMBL/GenBank/DDBJ databases">
        <title>Draft genome sequence of Sphaerospermopsis reniformis NIES-1949.</title>
        <authorList>
            <person name="Yamaguchi H."/>
            <person name="Suzuki S."/>
            <person name="Kawachi M."/>
        </authorList>
    </citation>
    <scope>NUCLEOTIDE SEQUENCE [LARGE SCALE GENOMIC DNA]</scope>
    <source>
        <strain evidence="2">NIES-1949</strain>
    </source>
</reference>
<accession>A0A480A5Q6</accession>
<protein>
    <submittedName>
        <fullName evidence="1">Uncharacterized protein</fullName>
    </submittedName>
</protein>
<comment type="caution">
    <text evidence="1">The sequence shown here is derived from an EMBL/GenBank/DDBJ whole genome shotgun (WGS) entry which is preliminary data.</text>
</comment>
<sequence>MDRAREAKGRSRVLSTCGSISRSHKSLTTQPAALVARVPNIITPTRGKGGLPAAAKNTAHSAGIIKINLPSGLCHRNSRIITSHNGSWLLSGVVSIFA</sequence>